<evidence type="ECO:0000313" key="3">
    <source>
        <dbReference type="EMBL" id="QBZ64411.1"/>
    </source>
</evidence>
<feature type="region of interest" description="Disordered" evidence="1">
    <location>
        <begin position="122"/>
        <end position="144"/>
    </location>
</feature>
<dbReference type="AlphaFoldDB" id="A0A4P7NPX3"/>
<sequence length="152" mass="16891">MLPLVISHTAALVYITLVASLCHAASAENVPGSPTNLGTEAKTGPLILNKRAKIQDSCTGEDRQQLITAMEKYKKNPFTELAKREYSITDIDKPFFVPVAATSPRAQYRLLKDTPSKWERSSKLKRREISKESSKSIKGPRRHATLDRALAI</sequence>
<protein>
    <submittedName>
        <fullName evidence="3">Uncharacterized protein</fullName>
    </submittedName>
</protein>
<proteinExistence type="predicted"/>
<feature type="signal peptide" evidence="2">
    <location>
        <begin position="1"/>
        <end position="27"/>
    </location>
</feature>
<keyword evidence="2" id="KW-0732">Signal</keyword>
<accession>A0A4P7NPX3</accession>
<dbReference type="Proteomes" id="UP000294847">
    <property type="component" value="Chromosome 6"/>
</dbReference>
<feature type="chain" id="PRO_5020377327" evidence="2">
    <location>
        <begin position="28"/>
        <end position="152"/>
    </location>
</feature>
<feature type="compositionally biased region" description="Basic and acidic residues" evidence="1">
    <location>
        <begin position="122"/>
        <end position="135"/>
    </location>
</feature>
<evidence type="ECO:0000256" key="1">
    <source>
        <dbReference type="SAM" id="MobiDB-lite"/>
    </source>
</evidence>
<reference evidence="3 4" key="1">
    <citation type="journal article" date="2019" name="Mol. Biol. Evol.">
        <title>Blast fungal genomes show frequent chromosomal changes, gene gains and losses, and effector gene turnover.</title>
        <authorList>
            <person name="Gomez Luciano L.B."/>
            <person name="Jason Tsai I."/>
            <person name="Chuma I."/>
            <person name="Tosa Y."/>
            <person name="Chen Y.H."/>
            <person name="Li J.Y."/>
            <person name="Li M.Y."/>
            <person name="Jade Lu M.Y."/>
            <person name="Nakayashiki H."/>
            <person name="Li W.H."/>
        </authorList>
    </citation>
    <scope>NUCLEOTIDE SEQUENCE [LARGE SCALE GENOMIC DNA]</scope>
    <source>
        <strain evidence="3">MZ5-1-6</strain>
    </source>
</reference>
<gene>
    <name evidence="3" type="ORF">PoMZ_06108</name>
</gene>
<dbReference type="EMBL" id="CP034209">
    <property type="protein sequence ID" value="QBZ64411.1"/>
    <property type="molecule type" value="Genomic_DNA"/>
</dbReference>
<organism evidence="3 4">
    <name type="scientific">Pyricularia oryzae</name>
    <name type="common">Rice blast fungus</name>
    <name type="synonym">Magnaporthe oryzae</name>
    <dbReference type="NCBI Taxonomy" id="318829"/>
    <lineage>
        <taxon>Eukaryota</taxon>
        <taxon>Fungi</taxon>
        <taxon>Dikarya</taxon>
        <taxon>Ascomycota</taxon>
        <taxon>Pezizomycotina</taxon>
        <taxon>Sordariomycetes</taxon>
        <taxon>Sordariomycetidae</taxon>
        <taxon>Magnaporthales</taxon>
        <taxon>Pyriculariaceae</taxon>
        <taxon>Pyricularia</taxon>
    </lineage>
</organism>
<evidence type="ECO:0000313" key="4">
    <source>
        <dbReference type="Proteomes" id="UP000294847"/>
    </source>
</evidence>
<name>A0A4P7NPX3_PYROR</name>
<evidence type="ECO:0000256" key="2">
    <source>
        <dbReference type="SAM" id="SignalP"/>
    </source>
</evidence>